<evidence type="ECO:0000313" key="11">
    <source>
        <dbReference type="Proteomes" id="UP000619033"/>
    </source>
</evidence>
<comment type="caution">
    <text evidence="10">The sequence shown here is derived from an EMBL/GenBank/DDBJ whole genome shotgun (WGS) entry which is preliminary data.</text>
</comment>
<gene>
    <name evidence="10" type="ORF">JI744_06040</name>
</gene>
<evidence type="ECO:0000256" key="1">
    <source>
        <dbReference type="ARBA" id="ARBA00004370"/>
    </source>
</evidence>
<accession>A0A8J7MPL4</accession>
<dbReference type="SMART" id="SM00306">
    <property type="entry name" value="HintN"/>
    <property type="match status" value="1"/>
</dbReference>
<evidence type="ECO:0000256" key="4">
    <source>
        <dbReference type="ARBA" id="ARBA00022656"/>
    </source>
</evidence>
<keyword evidence="7" id="KW-0472">Membrane</keyword>
<dbReference type="AlphaFoldDB" id="A0A8J7MPL4"/>
<dbReference type="PRINTS" id="PR00313">
    <property type="entry name" value="CABNDNGRPT"/>
</dbReference>
<evidence type="ECO:0000256" key="7">
    <source>
        <dbReference type="ARBA" id="ARBA00023136"/>
    </source>
</evidence>
<dbReference type="SUPFAM" id="SSF51294">
    <property type="entry name" value="Hedgehog/intein (Hint) domain"/>
    <property type="match status" value="1"/>
</dbReference>
<dbReference type="InterPro" id="IPR006141">
    <property type="entry name" value="Intein_N"/>
</dbReference>
<evidence type="ECO:0000256" key="8">
    <source>
        <dbReference type="SAM" id="MobiDB-lite"/>
    </source>
</evidence>
<dbReference type="PANTHER" id="PTHR38340">
    <property type="entry name" value="S-LAYER PROTEIN"/>
    <property type="match status" value="1"/>
</dbReference>
<evidence type="ECO:0000256" key="2">
    <source>
        <dbReference type="ARBA" id="ARBA00004613"/>
    </source>
</evidence>
<dbReference type="Pfam" id="PF13403">
    <property type="entry name" value="Hint_2"/>
    <property type="match status" value="1"/>
</dbReference>
<dbReference type="Gene3D" id="2.170.16.10">
    <property type="entry name" value="Hedgehog/Intein (Hint) domain"/>
    <property type="match status" value="1"/>
</dbReference>
<dbReference type="PROSITE" id="PS50817">
    <property type="entry name" value="INTEIN_N_TER"/>
    <property type="match status" value="1"/>
</dbReference>
<keyword evidence="4" id="KW-0800">Toxin</keyword>
<keyword evidence="6" id="KW-0843">Virulence</keyword>
<proteinExistence type="predicted"/>
<dbReference type="EMBL" id="JAESVP010000003">
    <property type="protein sequence ID" value="MBL4927663.1"/>
    <property type="molecule type" value="Genomic_DNA"/>
</dbReference>
<reference evidence="10" key="1">
    <citation type="submission" date="2021-01" db="EMBL/GenBank/DDBJ databases">
        <title>Genome seq and assembly of Tabrizicola sp. KVB23.</title>
        <authorList>
            <person name="Chhetri G."/>
        </authorList>
    </citation>
    <scope>NUCLEOTIDE SEQUENCE</scope>
    <source>
        <strain evidence="10">KVB23</strain>
    </source>
</reference>
<evidence type="ECO:0000313" key="10">
    <source>
        <dbReference type="EMBL" id="MBL4927663.1"/>
    </source>
</evidence>
<dbReference type="GO" id="GO:0016539">
    <property type="term" value="P:intein-mediated protein splicing"/>
    <property type="evidence" value="ECO:0007669"/>
    <property type="project" value="InterPro"/>
</dbReference>
<organism evidence="10 11">
    <name type="scientific">Fuscibacter oryzae</name>
    <dbReference type="NCBI Taxonomy" id="2803939"/>
    <lineage>
        <taxon>Bacteria</taxon>
        <taxon>Pseudomonadati</taxon>
        <taxon>Pseudomonadota</taxon>
        <taxon>Alphaproteobacteria</taxon>
        <taxon>Rhodobacterales</taxon>
        <taxon>Paracoccaceae</taxon>
        <taxon>Fuscibacter</taxon>
    </lineage>
</organism>
<dbReference type="Proteomes" id="UP000619033">
    <property type="component" value="Unassembled WGS sequence"/>
</dbReference>
<keyword evidence="11" id="KW-1185">Reference proteome</keyword>
<dbReference type="GO" id="GO:0090729">
    <property type="term" value="F:toxin activity"/>
    <property type="evidence" value="ECO:0007669"/>
    <property type="project" value="UniProtKB-KW"/>
</dbReference>
<dbReference type="CDD" id="cd00081">
    <property type="entry name" value="Hint"/>
    <property type="match status" value="1"/>
</dbReference>
<dbReference type="InterPro" id="IPR001343">
    <property type="entry name" value="Hemolysn_Ca-bd"/>
</dbReference>
<evidence type="ECO:0000259" key="9">
    <source>
        <dbReference type="SMART" id="SM00306"/>
    </source>
</evidence>
<dbReference type="PANTHER" id="PTHR38340:SF1">
    <property type="entry name" value="S-LAYER PROTEIN"/>
    <property type="match status" value="1"/>
</dbReference>
<dbReference type="PRINTS" id="PR01488">
    <property type="entry name" value="RTXTOXINA"/>
</dbReference>
<evidence type="ECO:0000256" key="5">
    <source>
        <dbReference type="ARBA" id="ARBA00022737"/>
    </source>
</evidence>
<dbReference type="InterPro" id="IPR003995">
    <property type="entry name" value="RTX_toxin_determinant-A"/>
</dbReference>
<comment type="subcellular location">
    <subcellularLocation>
        <location evidence="1">Membrane</location>
    </subcellularLocation>
    <subcellularLocation>
        <location evidence="2">Secreted</location>
    </subcellularLocation>
</comment>
<dbReference type="GO" id="GO:0016020">
    <property type="term" value="C:membrane"/>
    <property type="evidence" value="ECO:0007669"/>
    <property type="project" value="UniProtKB-SubCell"/>
</dbReference>
<dbReference type="InterPro" id="IPR003587">
    <property type="entry name" value="Hint_dom_N"/>
</dbReference>
<keyword evidence="5" id="KW-0677">Repeat</keyword>
<evidence type="ECO:0000256" key="3">
    <source>
        <dbReference type="ARBA" id="ARBA00022525"/>
    </source>
</evidence>
<feature type="region of interest" description="Disordered" evidence="8">
    <location>
        <begin position="226"/>
        <end position="281"/>
    </location>
</feature>
<dbReference type="GO" id="GO:0005576">
    <property type="term" value="C:extracellular region"/>
    <property type="evidence" value="ECO:0007669"/>
    <property type="project" value="UniProtKB-SubCell"/>
</dbReference>
<feature type="domain" description="Hint" evidence="9">
    <location>
        <begin position="590"/>
        <end position="706"/>
    </location>
</feature>
<evidence type="ECO:0000256" key="6">
    <source>
        <dbReference type="ARBA" id="ARBA00023026"/>
    </source>
</evidence>
<dbReference type="InterPro" id="IPR036844">
    <property type="entry name" value="Hint_dom_sf"/>
</dbReference>
<dbReference type="InterPro" id="IPR050557">
    <property type="entry name" value="RTX_toxin/Mannuronan_C5-epim"/>
</dbReference>
<keyword evidence="3" id="KW-0964">Secreted</keyword>
<dbReference type="RefSeq" id="WP_202658817.1">
    <property type="nucleotide sequence ID" value="NZ_JAESVP010000003.1"/>
</dbReference>
<dbReference type="InterPro" id="IPR018511">
    <property type="entry name" value="Hemolysin-typ_Ca-bd_CS"/>
</dbReference>
<dbReference type="PROSITE" id="PS00330">
    <property type="entry name" value="HEMOLYSIN_CALCIUM"/>
    <property type="match status" value="3"/>
</dbReference>
<sequence>MPVFADFNFDDTDGYARDSAPLGGEQLGIYLHGATPVGGSAVLDGRDDLVKIFPDPIYQMDQGTLNLSFSLGSAALTGPQTVLSRDAEGTNAGDFRVEVLADGSVLVRHEGADSTVAWQTAAGFAAPGDTVSLSYSWDLGGAGGNLVLANATTGGGFSAAVPNTLSLEQDGGGSPWTIGAGQSHTPAGSLQGFDQFFQGSVAQFQLSDTVDNATARDGIVSGTGGGDLIDTAYTGDPDGDRVDANDALLPGDGPNDDRIEAGAGNDLVHGDSGDDSLSGAAGDDTLYGGAGADLARGGDGNDLIATASGAGLPDRGYPGLYAADADPFDDRDTVYGGAGEDTIRTGDDADSVFGGGGHDLIDGGIDDDTLYGGTGNDTIIGAEGSDLIDGGAGDDLIYGGYGPGVPDAVNTPDDAGDLRPDNGADFILGGAGDDTIFGMDDADTIYGGSGNDLLDGGIDNDLIQGDDGADTLIGGHGNDTLMGGADNDRIDGGIGNDLIQGGAGADALFGGDDADTFVIGGAAEGAGDSVSGGSGGIDHDRLVLSGTGPFRLVDVVTDSDGNGLDGRVEFLDTDGHVTGGLNFSNIEEIVPCFTPGTLIATPRGEVPVENLRVGDKVITRDDGLQEIRWLGHKDLSWSDLSTHAHLKPVLVTAGSLGDGLPERDMMVSPNHRMLVANDRTSLYFDEHEVLVAAKHLLSGSRISTVDAAGLTYIHFMFDRHQVVLSNGTWAESFQPGDYSMKGIGNAQRQELFDLFPELKTDQGINDYHTARRVLRRHEAVLLSR</sequence>
<dbReference type="Pfam" id="PF00353">
    <property type="entry name" value="HemolysinCabind"/>
    <property type="match status" value="5"/>
</dbReference>
<dbReference type="SUPFAM" id="SSF51120">
    <property type="entry name" value="beta-Roll"/>
    <property type="match status" value="3"/>
</dbReference>
<dbReference type="GO" id="GO:0005509">
    <property type="term" value="F:calcium ion binding"/>
    <property type="evidence" value="ECO:0007669"/>
    <property type="project" value="InterPro"/>
</dbReference>
<name>A0A8J7MPL4_9RHOB</name>
<dbReference type="Gene3D" id="2.150.10.10">
    <property type="entry name" value="Serralysin-like metalloprotease, C-terminal"/>
    <property type="match status" value="3"/>
</dbReference>
<dbReference type="InterPro" id="IPR011049">
    <property type="entry name" value="Serralysin-like_metalloprot_C"/>
</dbReference>
<protein>
    <submittedName>
        <fullName evidence="10">Hint domain-containing protein</fullName>
    </submittedName>
</protein>
<dbReference type="InterPro" id="IPR028992">
    <property type="entry name" value="Hedgehog/Intein_dom"/>
</dbReference>